<dbReference type="GeneID" id="25332904"/>
<proteinExistence type="predicted"/>
<organism evidence="2 3">
    <name type="scientific">Exophiala xenobiotica</name>
    <dbReference type="NCBI Taxonomy" id="348802"/>
    <lineage>
        <taxon>Eukaryota</taxon>
        <taxon>Fungi</taxon>
        <taxon>Dikarya</taxon>
        <taxon>Ascomycota</taxon>
        <taxon>Pezizomycotina</taxon>
        <taxon>Eurotiomycetes</taxon>
        <taxon>Chaetothyriomycetidae</taxon>
        <taxon>Chaetothyriales</taxon>
        <taxon>Herpotrichiellaceae</taxon>
        <taxon>Exophiala</taxon>
    </lineage>
</organism>
<protein>
    <submittedName>
        <fullName evidence="2">Uncharacterized protein</fullName>
    </submittedName>
</protein>
<dbReference type="EMBL" id="KN847323">
    <property type="protein sequence ID" value="KIW49303.1"/>
    <property type="molecule type" value="Genomic_DNA"/>
</dbReference>
<gene>
    <name evidence="2" type="ORF">PV05_10996</name>
</gene>
<dbReference type="AlphaFoldDB" id="A0A0D2E1H8"/>
<name>A0A0D2E1H8_9EURO</name>
<dbReference type="Proteomes" id="UP000054342">
    <property type="component" value="Unassembled WGS sequence"/>
</dbReference>
<dbReference type="RefSeq" id="XP_013309887.1">
    <property type="nucleotide sequence ID" value="XM_013454433.1"/>
</dbReference>
<dbReference type="HOGENOM" id="CLU_044603_0_0_1"/>
<sequence>MPPSPPSRFALNPPREFGYKDWVINLPVPQFLHHDQNDHARVQVLIHSIETRFGKDRCFYSFMPHQSKSRPDKIEVTQLYAFHEVKHWPGSLQQLEWTSFVMANIEYDDMIKAYGPSASLTVPVLPATALEIYSKMEFHEGAGLARICHKTGKTIGQVIEGNIKLYAQNNGSQEINLNFDLLEHDTTLAMVSSPEHSDTQIPLTSSPVRKDAPAISTNDTSITDPRLLAHDSAVSTAGNETAEGANVPHHTETIRTMRSIPGWQIRQVAKNPKLFAQVQKNHQAWLDRSFKRIHILCVRLVCRRPGMEKVPWSQCGRIANDYIRQLFDHVLGIGMRKSKVKFDLTRARPGPIDRQLDFLCFCYSLEDPLPPQGPARSIKARTHAIRALNRQREIIEQWKVELKSRAEKEDGERYRKENGMLIDLWRGTTETFAEYEERMRNTLKA</sequence>
<dbReference type="OrthoDB" id="4116881at2759"/>
<evidence type="ECO:0000256" key="1">
    <source>
        <dbReference type="SAM" id="MobiDB-lite"/>
    </source>
</evidence>
<reference evidence="2 3" key="1">
    <citation type="submission" date="2015-01" db="EMBL/GenBank/DDBJ databases">
        <title>The Genome Sequence of Exophiala xenobiotica CBS118157.</title>
        <authorList>
            <consortium name="The Broad Institute Genomics Platform"/>
            <person name="Cuomo C."/>
            <person name="de Hoog S."/>
            <person name="Gorbushina A."/>
            <person name="Stielow B."/>
            <person name="Teixiera M."/>
            <person name="Abouelleil A."/>
            <person name="Chapman S.B."/>
            <person name="Priest M."/>
            <person name="Young S.K."/>
            <person name="Wortman J."/>
            <person name="Nusbaum C."/>
            <person name="Birren B."/>
        </authorList>
    </citation>
    <scope>NUCLEOTIDE SEQUENCE [LARGE SCALE GENOMIC DNA]</scope>
    <source>
        <strain evidence="2 3">CBS 118157</strain>
    </source>
</reference>
<evidence type="ECO:0000313" key="2">
    <source>
        <dbReference type="EMBL" id="KIW49303.1"/>
    </source>
</evidence>
<keyword evidence="3" id="KW-1185">Reference proteome</keyword>
<accession>A0A0D2E1H8</accession>
<evidence type="ECO:0000313" key="3">
    <source>
        <dbReference type="Proteomes" id="UP000054342"/>
    </source>
</evidence>
<feature type="region of interest" description="Disordered" evidence="1">
    <location>
        <begin position="193"/>
        <end position="222"/>
    </location>
</feature>